<dbReference type="InterPro" id="IPR011010">
    <property type="entry name" value="DNA_brk_join_enz"/>
</dbReference>
<keyword evidence="1" id="KW-0233">DNA recombination</keyword>
<dbReference type="SUPFAM" id="SSF56349">
    <property type="entry name" value="DNA breaking-rejoining enzymes"/>
    <property type="match status" value="1"/>
</dbReference>
<dbReference type="GO" id="GO:0015074">
    <property type="term" value="P:DNA integration"/>
    <property type="evidence" value="ECO:0007669"/>
    <property type="project" value="InterPro"/>
</dbReference>
<dbReference type="PANTHER" id="PTHR35617">
    <property type="entry name" value="PHAGE_INTEGRASE DOMAIN-CONTAINING PROTEIN"/>
    <property type="match status" value="1"/>
</dbReference>
<dbReference type="Gene3D" id="1.10.443.10">
    <property type="entry name" value="Intergrase catalytic core"/>
    <property type="match status" value="1"/>
</dbReference>
<dbReference type="GO" id="GO:0003677">
    <property type="term" value="F:DNA binding"/>
    <property type="evidence" value="ECO:0007669"/>
    <property type="project" value="InterPro"/>
</dbReference>
<dbReference type="Proteomes" id="UP001347796">
    <property type="component" value="Unassembled WGS sequence"/>
</dbReference>
<sequence>MCQEKSCFMFGFDTPLKTSRSGHPVKELKMCVYPMDNRLCIYVALKEYLKRTSSIRGDVDKLFVSYVKPHREVSRETIARWIRVVLDRSGVDIRKFTAHSVRAAAVSKDKINNVSIDDIIHYKVHSV</sequence>
<organism evidence="2 3">
    <name type="scientific">Patella caerulea</name>
    <name type="common">Rayed Mediterranean limpet</name>
    <dbReference type="NCBI Taxonomy" id="87958"/>
    <lineage>
        <taxon>Eukaryota</taxon>
        <taxon>Metazoa</taxon>
        <taxon>Spiralia</taxon>
        <taxon>Lophotrochozoa</taxon>
        <taxon>Mollusca</taxon>
        <taxon>Gastropoda</taxon>
        <taxon>Patellogastropoda</taxon>
        <taxon>Patelloidea</taxon>
        <taxon>Patellidae</taxon>
        <taxon>Patella</taxon>
    </lineage>
</organism>
<accession>A0AAN8JEB0</accession>
<keyword evidence="3" id="KW-1185">Reference proteome</keyword>
<dbReference type="EMBL" id="JAZGQO010000010">
    <property type="protein sequence ID" value="KAK6175967.1"/>
    <property type="molecule type" value="Genomic_DNA"/>
</dbReference>
<evidence type="ECO:0000313" key="2">
    <source>
        <dbReference type="EMBL" id="KAK6175967.1"/>
    </source>
</evidence>
<name>A0AAN8JEB0_PATCE</name>
<gene>
    <name evidence="2" type="ORF">SNE40_014339</name>
</gene>
<evidence type="ECO:0000313" key="3">
    <source>
        <dbReference type="Proteomes" id="UP001347796"/>
    </source>
</evidence>
<reference evidence="2 3" key="1">
    <citation type="submission" date="2024-01" db="EMBL/GenBank/DDBJ databases">
        <title>The genome of the rayed Mediterranean limpet Patella caerulea (Linnaeus, 1758).</title>
        <authorList>
            <person name="Anh-Thu Weber A."/>
            <person name="Halstead-Nussloch G."/>
        </authorList>
    </citation>
    <scope>NUCLEOTIDE SEQUENCE [LARGE SCALE GENOMIC DNA]</scope>
    <source>
        <strain evidence="2">AATW-2023a</strain>
        <tissue evidence="2">Whole specimen</tissue>
    </source>
</reference>
<evidence type="ECO:0008006" key="4">
    <source>
        <dbReference type="Google" id="ProtNLM"/>
    </source>
</evidence>
<comment type="caution">
    <text evidence="2">The sequence shown here is derived from an EMBL/GenBank/DDBJ whole genome shotgun (WGS) entry which is preliminary data.</text>
</comment>
<evidence type="ECO:0000256" key="1">
    <source>
        <dbReference type="ARBA" id="ARBA00023172"/>
    </source>
</evidence>
<dbReference type="GO" id="GO:0006310">
    <property type="term" value="P:DNA recombination"/>
    <property type="evidence" value="ECO:0007669"/>
    <property type="project" value="UniProtKB-KW"/>
</dbReference>
<protein>
    <recommendedName>
        <fullName evidence="4">Tyr recombinase domain-containing protein</fullName>
    </recommendedName>
</protein>
<dbReference type="PANTHER" id="PTHR35617:SF3">
    <property type="entry name" value="CORE-BINDING (CB) DOMAIN-CONTAINING PROTEIN"/>
    <property type="match status" value="1"/>
</dbReference>
<dbReference type="InterPro" id="IPR013762">
    <property type="entry name" value="Integrase-like_cat_sf"/>
</dbReference>
<dbReference type="AlphaFoldDB" id="A0AAN8JEB0"/>
<proteinExistence type="predicted"/>